<proteinExistence type="predicted"/>
<dbReference type="InterPro" id="IPR042771">
    <property type="entry name" value="GTF3C6-like"/>
</dbReference>
<dbReference type="AlphaFoldDB" id="A0A4P9XL17"/>
<dbReference type="Proteomes" id="UP000271241">
    <property type="component" value="Unassembled WGS sequence"/>
</dbReference>
<sequence>MAEVHRSMPHAPSKESEEEEELEEFDVVVDLGEAMTSTMLDEASDYEFQGLDTAEPLLRIGVHYFRGTWDELVGTELVFAKGQASSIAEQQPAELIARTSKVLHCRLMQLQPRQSSEMAARDAILSDMATDANGAV</sequence>
<dbReference type="PANTHER" id="PTHR21860:SF2">
    <property type="entry name" value="GENERAL TRANSCRIPTION FACTOR 3C POLYPEPTIDE 6"/>
    <property type="match status" value="1"/>
</dbReference>
<evidence type="ECO:0000259" key="2">
    <source>
        <dbReference type="Pfam" id="PF10419"/>
    </source>
</evidence>
<evidence type="ECO:0000313" key="3">
    <source>
        <dbReference type="EMBL" id="RKP06527.1"/>
    </source>
</evidence>
<dbReference type="GO" id="GO:0000127">
    <property type="term" value="C:transcription factor TFIIIC complex"/>
    <property type="evidence" value="ECO:0007669"/>
    <property type="project" value="TreeGrafter"/>
</dbReference>
<name>A0A4P9XL17_9FUNG</name>
<reference evidence="4" key="1">
    <citation type="journal article" date="2018" name="Nat. Microbiol.">
        <title>Leveraging single-cell genomics to expand the fungal tree of life.</title>
        <authorList>
            <person name="Ahrendt S.R."/>
            <person name="Quandt C.A."/>
            <person name="Ciobanu D."/>
            <person name="Clum A."/>
            <person name="Salamov A."/>
            <person name="Andreopoulos B."/>
            <person name="Cheng J.F."/>
            <person name="Woyke T."/>
            <person name="Pelin A."/>
            <person name="Henrissat B."/>
            <person name="Reynolds N.K."/>
            <person name="Benny G.L."/>
            <person name="Smith M.E."/>
            <person name="James T.Y."/>
            <person name="Grigoriev I.V."/>
        </authorList>
    </citation>
    <scope>NUCLEOTIDE SEQUENCE [LARGE SCALE GENOMIC DNA]</scope>
    <source>
        <strain evidence="4">RSA 1356</strain>
    </source>
</reference>
<organism evidence="3 4">
    <name type="scientific">Thamnocephalis sphaerospora</name>
    <dbReference type="NCBI Taxonomy" id="78915"/>
    <lineage>
        <taxon>Eukaryota</taxon>
        <taxon>Fungi</taxon>
        <taxon>Fungi incertae sedis</taxon>
        <taxon>Zoopagomycota</taxon>
        <taxon>Zoopagomycotina</taxon>
        <taxon>Zoopagomycetes</taxon>
        <taxon>Zoopagales</taxon>
        <taxon>Sigmoideomycetaceae</taxon>
        <taxon>Thamnocephalis</taxon>
    </lineage>
</organism>
<feature type="domain" description="Transcription factor TFIIIC triple barrel" evidence="2">
    <location>
        <begin position="21"/>
        <end position="110"/>
    </location>
</feature>
<dbReference type="GO" id="GO:0006383">
    <property type="term" value="P:transcription by RNA polymerase III"/>
    <property type="evidence" value="ECO:0007669"/>
    <property type="project" value="InterPro"/>
</dbReference>
<keyword evidence="4" id="KW-1185">Reference proteome</keyword>
<dbReference type="Pfam" id="PF10419">
    <property type="entry name" value="TFIIIC_sub6"/>
    <property type="match status" value="1"/>
</dbReference>
<dbReference type="Gene3D" id="2.60.40.4370">
    <property type="match status" value="1"/>
</dbReference>
<feature type="region of interest" description="Disordered" evidence="1">
    <location>
        <begin position="1"/>
        <end position="22"/>
    </location>
</feature>
<dbReference type="PANTHER" id="PTHR21860">
    <property type="entry name" value="TRANSCRIPTION INITIATION FACTOR IIIC TFIIIC , POLYPEPTIDE 6-RELATED"/>
    <property type="match status" value="1"/>
</dbReference>
<dbReference type="OrthoDB" id="1877767at2759"/>
<gene>
    <name evidence="3" type="ORF">THASP1DRAFT_31657</name>
</gene>
<evidence type="ECO:0000313" key="4">
    <source>
        <dbReference type="Proteomes" id="UP000271241"/>
    </source>
</evidence>
<evidence type="ECO:0000256" key="1">
    <source>
        <dbReference type="SAM" id="MobiDB-lite"/>
    </source>
</evidence>
<protein>
    <recommendedName>
        <fullName evidence="2">Transcription factor TFIIIC triple barrel domain-containing protein</fullName>
    </recommendedName>
</protein>
<accession>A0A4P9XL17</accession>
<dbReference type="InterPro" id="IPR019481">
    <property type="entry name" value="TFIIIC_triple_barrel"/>
</dbReference>
<dbReference type="EMBL" id="KZ992865">
    <property type="protein sequence ID" value="RKP06527.1"/>
    <property type="molecule type" value="Genomic_DNA"/>
</dbReference>